<dbReference type="RefSeq" id="WP_272775317.1">
    <property type="nucleotide sequence ID" value="NZ_JAQQLI010000002.1"/>
</dbReference>
<dbReference type="EMBL" id="JAQQLI010000002">
    <property type="protein sequence ID" value="MDC7784467.1"/>
    <property type="molecule type" value="Genomic_DNA"/>
</dbReference>
<comment type="caution">
    <text evidence="2">The sequence shown here is derived from an EMBL/GenBank/DDBJ whole genome shotgun (WGS) entry which is preliminary data.</text>
</comment>
<evidence type="ECO:0000256" key="1">
    <source>
        <dbReference type="SAM" id="SignalP"/>
    </source>
</evidence>
<evidence type="ECO:0000313" key="3">
    <source>
        <dbReference type="Proteomes" id="UP001165652"/>
    </source>
</evidence>
<keyword evidence="3" id="KW-1185">Reference proteome</keyword>
<dbReference type="Proteomes" id="UP001165652">
    <property type="component" value="Unassembled WGS sequence"/>
</dbReference>
<proteinExistence type="predicted"/>
<reference evidence="2" key="1">
    <citation type="journal article" date="2023" name="Microbiol Resour">
        <title>Genome Sequences of Rhodoplanes serenus and Two Thermotolerant Strains, Rhodoplanes tepidamans and 'Rhodoplanes cryptolactis,' Further Refine the Genus.</title>
        <authorList>
            <person name="Rayyan A.A."/>
            <person name="Kyndt J.A."/>
        </authorList>
    </citation>
    <scope>NUCLEOTIDE SEQUENCE</scope>
    <source>
        <strain evidence="2">DSM 9987</strain>
    </source>
</reference>
<accession>A0ABT5J499</accession>
<protein>
    <submittedName>
        <fullName evidence="2">Uncharacterized protein</fullName>
    </submittedName>
</protein>
<feature type="signal peptide" evidence="1">
    <location>
        <begin position="1"/>
        <end position="26"/>
    </location>
</feature>
<feature type="chain" id="PRO_5046193195" evidence="1">
    <location>
        <begin position="27"/>
        <end position="134"/>
    </location>
</feature>
<reference evidence="2" key="2">
    <citation type="submission" date="2023-02" db="EMBL/GenBank/DDBJ databases">
        <authorList>
            <person name="Rayyan A."/>
            <person name="Meyer T."/>
            <person name="Kyndt J.A."/>
        </authorList>
    </citation>
    <scope>NUCLEOTIDE SEQUENCE</scope>
    <source>
        <strain evidence="2">DSM 9987</strain>
    </source>
</reference>
<keyword evidence="1" id="KW-0732">Signal</keyword>
<name>A0ABT5J499_RHOTP</name>
<sequence>MRAGIRLIVAGLALSGAVLTGTAARADVRHAQVPEALRGSWAPAAEACPGSPAARLLVGAQTYQSPDAACAVDWVEERGGTPGVIYSLHMRCGALGTAPAATAATTNLILWLKAPDDGAVGPSFERLVSYRRCP</sequence>
<organism evidence="2 3">
    <name type="scientific">Rhodoplanes tepidamans</name>
    <name type="common">Rhodoplanes cryptolactis</name>
    <dbReference type="NCBI Taxonomy" id="200616"/>
    <lineage>
        <taxon>Bacteria</taxon>
        <taxon>Pseudomonadati</taxon>
        <taxon>Pseudomonadota</taxon>
        <taxon>Alphaproteobacteria</taxon>
        <taxon>Hyphomicrobiales</taxon>
        <taxon>Nitrobacteraceae</taxon>
        <taxon>Rhodoplanes</taxon>
    </lineage>
</organism>
<gene>
    <name evidence="2" type="ORF">PQJ73_02120</name>
</gene>
<evidence type="ECO:0000313" key="2">
    <source>
        <dbReference type="EMBL" id="MDC7784467.1"/>
    </source>
</evidence>